<proteinExistence type="predicted"/>
<reference evidence="2" key="1">
    <citation type="submission" date="2023-12" db="EMBL/GenBank/DDBJ databases">
        <title>Novel species in genus Nocardioides.</title>
        <authorList>
            <person name="Zhou H."/>
        </authorList>
    </citation>
    <scope>NUCLEOTIDE SEQUENCE [LARGE SCALE GENOMIC DNA]</scope>
    <source>
        <strain evidence="2">HM61</strain>
    </source>
</reference>
<gene>
    <name evidence="1" type="ORF">SHK19_06015</name>
</gene>
<sequence>MEAIFIYRRLAAPVAAVWRALTEMSLNDTGLTTAVTEVLGGQAPTFLTFRLLSGAPVRRNVVSVQLYPVRLDSTEVFVEGAFQASLAGTGGRGRRRVRCVLIELADRLDAAVRTVDHPRSLTGLGVEAAAL</sequence>
<accession>A0ABZ0ZV09</accession>
<organism evidence="1 2">
    <name type="scientific">Nocardioides bizhenqiangii</name>
    <dbReference type="NCBI Taxonomy" id="3095076"/>
    <lineage>
        <taxon>Bacteria</taxon>
        <taxon>Bacillati</taxon>
        <taxon>Actinomycetota</taxon>
        <taxon>Actinomycetes</taxon>
        <taxon>Propionibacteriales</taxon>
        <taxon>Nocardioidaceae</taxon>
        <taxon>Nocardioides</taxon>
    </lineage>
</organism>
<dbReference type="Proteomes" id="UP001327225">
    <property type="component" value="Chromosome"/>
</dbReference>
<evidence type="ECO:0000313" key="2">
    <source>
        <dbReference type="Proteomes" id="UP001327225"/>
    </source>
</evidence>
<protein>
    <recommendedName>
        <fullName evidence="3">Polyketide cyclase</fullName>
    </recommendedName>
</protein>
<keyword evidence="2" id="KW-1185">Reference proteome</keyword>
<dbReference type="EMBL" id="CP141059">
    <property type="protein sequence ID" value="WQQ27786.1"/>
    <property type="molecule type" value="Genomic_DNA"/>
</dbReference>
<evidence type="ECO:0008006" key="3">
    <source>
        <dbReference type="Google" id="ProtNLM"/>
    </source>
</evidence>
<dbReference type="SUPFAM" id="SSF55961">
    <property type="entry name" value="Bet v1-like"/>
    <property type="match status" value="1"/>
</dbReference>
<dbReference type="RefSeq" id="WP_322458421.1">
    <property type="nucleotide sequence ID" value="NZ_CP141059.1"/>
</dbReference>
<evidence type="ECO:0000313" key="1">
    <source>
        <dbReference type="EMBL" id="WQQ27786.1"/>
    </source>
</evidence>
<name>A0ABZ0ZV09_9ACTN</name>